<gene>
    <name evidence="2" type="ORF">ACFQGH_02570</name>
</gene>
<dbReference type="EMBL" id="JBHSXQ010000001">
    <property type="protein sequence ID" value="MFC6904080.1"/>
    <property type="molecule type" value="Genomic_DNA"/>
</dbReference>
<name>A0ABD5V4A1_9EURY</name>
<feature type="domain" description="UspA" evidence="1">
    <location>
        <begin position="2"/>
        <end position="109"/>
    </location>
</feature>
<dbReference type="RefSeq" id="WP_340602588.1">
    <property type="nucleotide sequence ID" value="NZ_JBBMXV010000001.1"/>
</dbReference>
<evidence type="ECO:0000313" key="2">
    <source>
        <dbReference type="EMBL" id="MFC6904080.1"/>
    </source>
</evidence>
<evidence type="ECO:0000313" key="3">
    <source>
        <dbReference type="Proteomes" id="UP001596312"/>
    </source>
</evidence>
<dbReference type="Proteomes" id="UP001596312">
    <property type="component" value="Unassembled WGS sequence"/>
</dbReference>
<accession>A0ABD5V4A1</accession>
<dbReference type="InterPro" id="IPR014729">
    <property type="entry name" value="Rossmann-like_a/b/a_fold"/>
</dbReference>
<dbReference type="InterPro" id="IPR006016">
    <property type="entry name" value="UspA"/>
</dbReference>
<sequence>MTRVVVPVRYPLSNRSKRTVERALEVADEDDAALTVLHVNLYQNGHPITRAELKREVEGAFGRLRRVRYVVRSGFLVEETILDEIAAEDADVVVIGHRQASRWKRLIGRLTRDPDIETFLKTRLECTVITVGG</sequence>
<comment type="caution">
    <text evidence="2">The sequence shown here is derived from an EMBL/GenBank/DDBJ whole genome shotgun (WGS) entry which is preliminary data.</text>
</comment>
<protein>
    <submittedName>
        <fullName evidence="2">Universal stress protein</fullName>
    </submittedName>
</protein>
<dbReference type="SUPFAM" id="SSF52402">
    <property type="entry name" value="Adenine nucleotide alpha hydrolases-like"/>
    <property type="match status" value="1"/>
</dbReference>
<reference evidence="2 3" key="1">
    <citation type="journal article" date="2019" name="Int. J. Syst. Evol. Microbiol.">
        <title>The Global Catalogue of Microorganisms (GCM) 10K type strain sequencing project: providing services to taxonomists for standard genome sequencing and annotation.</title>
        <authorList>
            <consortium name="The Broad Institute Genomics Platform"/>
            <consortium name="The Broad Institute Genome Sequencing Center for Infectious Disease"/>
            <person name="Wu L."/>
            <person name="Ma J."/>
        </authorList>
    </citation>
    <scope>NUCLEOTIDE SEQUENCE [LARGE SCALE GENOMIC DNA]</scope>
    <source>
        <strain evidence="2 3">CGMCC 1.3240</strain>
    </source>
</reference>
<dbReference type="Pfam" id="PF00582">
    <property type="entry name" value="Usp"/>
    <property type="match status" value="1"/>
</dbReference>
<dbReference type="AlphaFoldDB" id="A0ABD5V4A1"/>
<proteinExistence type="predicted"/>
<organism evidence="2 3">
    <name type="scientific">Halalkalicoccus tibetensis</name>
    <dbReference type="NCBI Taxonomy" id="175632"/>
    <lineage>
        <taxon>Archaea</taxon>
        <taxon>Methanobacteriati</taxon>
        <taxon>Methanobacteriota</taxon>
        <taxon>Stenosarchaea group</taxon>
        <taxon>Halobacteria</taxon>
        <taxon>Halobacteriales</taxon>
        <taxon>Halococcaceae</taxon>
        <taxon>Halalkalicoccus</taxon>
    </lineage>
</organism>
<dbReference type="Gene3D" id="3.40.50.620">
    <property type="entry name" value="HUPs"/>
    <property type="match status" value="1"/>
</dbReference>
<evidence type="ECO:0000259" key="1">
    <source>
        <dbReference type="Pfam" id="PF00582"/>
    </source>
</evidence>
<keyword evidence="3" id="KW-1185">Reference proteome</keyword>